<sequence length="516" mass="59636">MKKIPYNLYIHFDELSSFFKGNTNRKENFLICGFVSVELSTYLMGSILKTKEKNNRDKISHILQGIETQFKLLNSCDFILEEKGFKESYSKNIENLKLLDHSYSGVIDRITTSYFELSEKVKIGLDDQINKIRDYFFLVKLPVKRLDIADQIEYPNIIKELKLDELEYFNSEDEMFMITHQVSECWFNIAINELKTIDNIFENSAISDDKIGHHFKVVYETLLYLADNILLLEHMILADYHPLRVALRGASGGQSQQAYELFYISKKLFEKFLKHIESDNINIVQILENPKDNAVLLPIVNHFTNFERSLKNFFFQHYVLTSNIIGSQSFGSIGLDIVSLADKFVEPIFKEIDQAKYDLTLKTNYQYGNISGILILDKEGPTPENTEVHTTKIDAINTAVNGYFDAISSFDQEKWVDLFSENGYMEDPVGSRPYIGHQQLAIFFKGVIRFFSELSMTIESKHLEEDSVKIIWKAKAKSFNGKEILFNGIEVFKINNNGKIMSAQVEWDPSIIAKQL</sequence>
<dbReference type="GO" id="GO:0020037">
    <property type="term" value="F:heme binding"/>
    <property type="evidence" value="ECO:0007669"/>
    <property type="project" value="InterPro"/>
</dbReference>
<evidence type="ECO:0000313" key="3">
    <source>
        <dbReference type="Proteomes" id="UP000293952"/>
    </source>
</evidence>
<dbReference type="GO" id="GO:0004833">
    <property type="term" value="F:L-tryptophan 2,3-dioxygenase activity"/>
    <property type="evidence" value="ECO:0007669"/>
    <property type="project" value="InterPro"/>
</dbReference>
<dbReference type="SUPFAM" id="SSF54427">
    <property type="entry name" value="NTF2-like"/>
    <property type="match status" value="1"/>
</dbReference>
<feature type="domain" description="SnoaL-like" evidence="1">
    <location>
        <begin position="400"/>
        <end position="501"/>
    </location>
</feature>
<dbReference type="Gene3D" id="1.20.58.480">
    <property type="match status" value="1"/>
</dbReference>
<accession>A0A4Q4KMV7</accession>
<dbReference type="SUPFAM" id="SSF140959">
    <property type="entry name" value="Indolic compounds 2,3-dioxygenase-like"/>
    <property type="match status" value="1"/>
</dbReference>
<dbReference type="Proteomes" id="UP000293952">
    <property type="component" value="Unassembled WGS sequence"/>
</dbReference>
<organism evidence="2 3">
    <name type="scientific">Brumimicrobium glaciale</name>
    <dbReference type="NCBI Taxonomy" id="200475"/>
    <lineage>
        <taxon>Bacteria</taxon>
        <taxon>Pseudomonadati</taxon>
        <taxon>Bacteroidota</taxon>
        <taxon>Flavobacteriia</taxon>
        <taxon>Flavobacteriales</taxon>
        <taxon>Crocinitomicaceae</taxon>
        <taxon>Brumimicrobium</taxon>
    </lineage>
</organism>
<dbReference type="Pfam" id="PF12680">
    <property type="entry name" value="SnoaL_2"/>
    <property type="match status" value="1"/>
</dbReference>
<dbReference type="GO" id="GO:0019442">
    <property type="term" value="P:L-tryptophan catabolic process to acetyl-CoA"/>
    <property type="evidence" value="ECO:0007669"/>
    <property type="project" value="TreeGrafter"/>
</dbReference>
<keyword evidence="3" id="KW-1185">Reference proteome</keyword>
<dbReference type="GO" id="GO:0046872">
    <property type="term" value="F:metal ion binding"/>
    <property type="evidence" value="ECO:0007669"/>
    <property type="project" value="InterPro"/>
</dbReference>
<dbReference type="InterPro" id="IPR037217">
    <property type="entry name" value="Trp/Indoleamine_2_3_dOase-like"/>
</dbReference>
<dbReference type="PANTHER" id="PTHR10138">
    <property type="entry name" value="TRYPTOPHAN 2,3-DIOXYGENASE"/>
    <property type="match status" value="1"/>
</dbReference>
<dbReference type="Gene3D" id="3.10.450.50">
    <property type="match status" value="1"/>
</dbReference>
<dbReference type="InterPro" id="IPR037401">
    <property type="entry name" value="SnoaL-like"/>
</dbReference>
<evidence type="ECO:0000259" key="1">
    <source>
        <dbReference type="Pfam" id="PF12680"/>
    </source>
</evidence>
<dbReference type="Pfam" id="PF03301">
    <property type="entry name" value="Trp_dioxygenase"/>
    <property type="match status" value="1"/>
</dbReference>
<comment type="caution">
    <text evidence="2">The sequence shown here is derived from an EMBL/GenBank/DDBJ whole genome shotgun (WGS) entry which is preliminary data.</text>
</comment>
<dbReference type="OrthoDB" id="6657864at2"/>
<gene>
    <name evidence="2" type="ORF">ERX46_09105</name>
</gene>
<proteinExistence type="predicted"/>
<dbReference type="AlphaFoldDB" id="A0A4Q4KMV7"/>
<dbReference type="RefSeq" id="WP_130093548.1">
    <property type="nucleotide sequence ID" value="NZ_SETE01000003.1"/>
</dbReference>
<dbReference type="EMBL" id="SETE01000003">
    <property type="protein sequence ID" value="RYM34107.1"/>
    <property type="molecule type" value="Genomic_DNA"/>
</dbReference>
<protein>
    <recommendedName>
        <fullName evidence="1">SnoaL-like domain-containing protein</fullName>
    </recommendedName>
</protein>
<dbReference type="InterPro" id="IPR032710">
    <property type="entry name" value="NTF2-like_dom_sf"/>
</dbReference>
<dbReference type="InterPro" id="IPR004981">
    <property type="entry name" value="Trp_2_3_dOase"/>
</dbReference>
<dbReference type="GO" id="GO:0019441">
    <property type="term" value="P:L-tryptophan catabolic process to kynurenine"/>
    <property type="evidence" value="ECO:0007669"/>
    <property type="project" value="InterPro"/>
</dbReference>
<name>A0A4Q4KMV7_9FLAO</name>
<dbReference type="PANTHER" id="PTHR10138:SF0">
    <property type="entry name" value="TRYPTOPHAN 2,3-DIOXYGENASE"/>
    <property type="match status" value="1"/>
</dbReference>
<reference evidence="2 3" key="1">
    <citation type="submission" date="2019-02" db="EMBL/GenBank/DDBJ databases">
        <title>Genome sequence of the sea-ice species Brumimicrobium glaciale.</title>
        <authorList>
            <person name="Bowman J.P."/>
        </authorList>
    </citation>
    <scope>NUCLEOTIDE SEQUENCE [LARGE SCALE GENOMIC DNA]</scope>
    <source>
        <strain evidence="2 3">IC156</strain>
    </source>
</reference>
<evidence type="ECO:0000313" key="2">
    <source>
        <dbReference type="EMBL" id="RYM34107.1"/>
    </source>
</evidence>